<keyword evidence="1" id="KW-0472">Membrane</keyword>
<dbReference type="AlphaFoldDB" id="H6SPC7"/>
<dbReference type="KEGG" id="rpm:RSPPHO_02826"/>
<dbReference type="Proteomes" id="UP000033220">
    <property type="component" value="Chromosome DSM 122"/>
</dbReference>
<sequence>MDFQIRTFWYGLLIMVIGGALSLVLIGYAVLLFWLVWLIVRCVKGLLLLNENRPIANPTSFMFG</sequence>
<protein>
    <submittedName>
        <fullName evidence="2">Uncharacterized protein</fullName>
    </submittedName>
</protein>
<feature type="transmembrane region" description="Helical" evidence="1">
    <location>
        <begin position="12"/>
        <end position="40"/>
    </location>
</feature>
<reference evidence="2 3" key="1">
    <citation type="submission" date="2012-02" db="EMBL/GenBank/DDBJ databases">
        <title>Shotgun genome sequence of Phaeospirillum photometricum DSM 122.</title>
        <authorList>
            <person name="Duquesne K."/>
            <person name="Sturgis J."/>
        </authorList>
    </citation>
    <scope>NUCLEOTIDE SEQUENCE [LARGE SCALE GENOMIC DNA]</scope>
    <source>
        <strain evidence="3">DSM122</strain>
    </source>
</reference>
<keyword evidence="1" id="KW-0812">Transmembrane</keyword>
<evidence type="ECO:0000256" key="1">
    <source>
        <dbReference type="SAM" id="Phobius"/>
    </source>
</evidence>
<evidence type="ECO:0000313" key="2">
    <source>
        <dbReference type="EMBL" id="CCG09452.1"/>
    </source>
</evidence>
<keyword evidence="1" id="KW-1133">Transmembrane helix</keyword>
<organism evidence="2 3">
    <name type="scientific">Pararhodospirillum photometricum DSM 122</name>
    <dbReference type="NCBI Taxonomy" id="1150469"/>
    <lineage>
        <taxon>Bacteria</taxon>
        <taxon>Pseudomonadati</taxon>
        <taxon>Pseudomonadota</taxon>
        <taxon>Alphaproteobacteria</taxon>
        <taxon>Rhodospirillales</taxon>
        <taxon>Rhodospirillaceae</taxon>
        <taxon>Pararhodospirillum</taxon>
    </lineage>
</organism>
<dbReference type="PATRIC" id="fig|1150469.3.peg.3196"/>
<evidence type="ECO:0000313" key="3">
    <source>
        <dbReference type="Proteomes" id="UP000033220"/>
    </source>
</evidence>
<name>H6SPC7_PARPM</name>
<accession>H6SPC7</accession>
<gene>
    <name evidence="2" type="ORF">RSPPHO_02826</name>
</gene>
<dbReference type="eggNOG" id="COG3671">
    <property type="taxonomic scope" value="Bacteria"/>
</dbReference>
<dbReference type="HOGENOM" id="CLU_2864917_0_0_5"/>
<dbReference type="EMBL" id="HE663493">
    <property type="protein sequence ID" value="CCG09452.1"/>
    <property type="molecule type" value="Genomic_DNA"/>
</dbReference>
<proteinExistence type="predicted"/>
<keyword evidence="3" id="KW-1185">Reference proteome</keyword>